<protein>
    <recommendedName>
        <fullName evidence="5">Integrase</fullName>
    </recommendedName>
</protein>
<name>A0ABN1AIG2_9SPHN</name>
<sequence length="79" mass="9028">MTAHGFRAMASTLLNESGKWSSDAIERALAHKDTNAIRSIYHRGAHWDERVKMAQWWSDYLDRLTAEGKVDSINDAIPR</sequence>
<comment type="similarity">
    <text evidence="1">Belongs to the 'phage' integrase family.</text>
</comment>
<proteinExistence type="inferred from homology"/>
<gene>
    <name evidence="3" type="ORF">GCM10009096_19020</name>
</gene>
<evidence type="ECO:0000256" key="2">
    <source>
        <dbReference type="ARBA" id="ARBA00022908"/>
    </source>
</evidence>
<dbReference type="EMBL" id="BAAAEM010000002">
    <property type="protein sequence ID" value="GAA0477334.1"/>
    <property type="molecule type" value="Genomic_DNA"/>
</dbReference>
<dbReference type="SUPFAM" id="SSF56349">
    <property type="entry name" value="DNA breaking-rejoining enzymes"/>
    <property type="match status" value="1"/>
</dbReference>
<evidence type="ECO:0000313" key="4">
    <source>
        <dbReference type="Proteomes" id="UP001500713"/>
    </source>
</evidence>
<dbReference type="PANTHER" id="PTHR30629">
    <property type="entry name" value="PROPHAGE INTEGRASE"/>
    <property type="match status" value="1"/>
</dbReference>
<keyword evidence="4" id="KW-1185">Reference proteome</keyword>
<evidence type="ECO:0000313" key="3">
    <source>
        <dbReference type="EMBL" id="GAA0477334.1"/>
    </source>
</evidence>
<organism evidence="3 4">
    <name type="scientific">Parasphingorhabdus litoris</name>
    <dbReference type="NCBI Taxonomy" id="394733"/>
    <lineage>
        <taxon>Bacteria</taxon>
        <taxon>Pseudomonadati</taxon>
        <taxon>Pseudomonadota</taxon>
        <taxon>Alphaproteobacteria</taxon>
        <taxon>Sphingomonadales</taxon>
        <taxon>Sphingomonadaceae</taxon>
        <taxon>Parasphingorhabdus</taxon>
    </lineage>
</organism>
<evidence type="ECO:0000256" key="1">
    <source>
        <dbReference type="ARBA" id="ARBA00008857"/>
    </source>
</evidence>
<accession>A0ABN1AIG2</accession>
<comment type="caution">
    <text evidence="3">The sequence shown here is derived from an EMBL/GenBank/DDBJ whole genome shotgun (WGS) entry which is preliminary data.</text>
</comment>
<keyword evidence="2" id="KW-0229">DNA integration</keyword>
<dbReference type="PANTHER" id="PTHR30629:SF2">
    <property type="entry name" value="PROPHAGE INTEGRASE INTS-RELATED"/>
    <property type="match status" value="1"/>
</dbReference>
<dbReference type="Proteomes" id="UP001500713">
    <property type="component" value="Unassembled WGS sequence"/>
</dbReference>
<dbReference type="InterPro" id="IPR011010">
    <property type="entry name" value="DNA_brk_join_enz"/>
</dbReference>
<dbReference type="InterPro" id="IPR050808">
    <property type="entry name" value="Phage_Integrase"/>
</dbReference>
<reference evidence="3 4" key="1">
    <citation type="journal article" date="2019" name="Int. J. Syst. Evol. Microbiol.">
        <title>The Global Catalogue of Microorganisms (GCM) 10K type strain sequencing project: providing services to taxonomists for standard genome sequencing and annotation.</title>
        <authorList>
            <consortium name="The Broad Institute Genomics Platform"/>
            <consortium name="The Broad Institute Genome Sequencing Center for Infectious Disease"/>
            <person name="Wu L."/>
            <person name="Ma J."/>
        </authorList>
    </citation>
    <scope>NUCLEOTIDE SEQUENCE [LARGE SCALE GENOMIC DNA]</scope>
    <source>
        <strain evidence="3 4">JCM 14162</strain>
    </source>
</reference>
<evidence type="ECO:0008006" key="5">
    <source>
        <dbReference type="Google" id="ProtNLM"/>
    </source>
</evidence>